<name>A0AAV1JEE1_9NEOP</name>
<dbReference type="AlphaFoldDB" id="A0AAV1JEE1"/>
<reference evidence="2 3" key="1">
    <citation type="submission" date="2023-11" db="EMBL/GenBank/DDBJ databases">
        <authorList>
            <person name="Okamura Y."/>
        </authorList>
    </citation>
    <scope>NUCLEOTIDE SEQUENCE [LARGE SCALE GENOMIC DNA]</scope>
</reference>
<accession>A0AAV1JEE1</accession>
<keyword evidence="3" id="KW-1185">Reference proteome</keyword>
<dbReference type="InterPro" id="IPR011330">
    <property type="entry name" value="Glyco_hydro/deAcase_b/a-brl"/>
</dbReference>
<sequence>MRSVLVFFTFVLVAYAQNNTVDECTNENCKLPNCRCSSTDIPGGLKPHEVPQFVVLSFHDSVTSSNYPTYQSLLFGRKNTNNCGIGANFYVSHEYSDYTFVNELYSQGFEIGLHAISQGSQSYFRDADKDTLTREFVDQRTLISNFAALPAAAIQGLRMPYLQMSGDTSFEMMKDAGFRYDYSMPTISSLNPGLWPYTLDFASTQDCVIEPCPSKSFPGLWVIPMISWLDLGKGACSTVDGCLNQPGDQDADGWFRFIVENFERQYLGNRAPFTFAVREAYVRTKPGLREALTRFLNMINSMRDVFMVNASELLDWVEKPVALGDYIKQSCRTILPGRRCRPVVCRNLASTHSHELFNMNNCISCPRVYPWLGNPLGR</sequence>
<comment type="caution">
    <text evidence="2">The sequence shown here is derived from an EMBL/GenBank/DDBJ whole genome shotgun (WGS) entry which is preliminary data.</text>
</comment>
<evidence type="ECO:0000313" key="2">
    <source>
        <dbReference type="EMBL" id="CAK1547686.1"/>
    </source>
</evidence>
<dbReference type="SUPFAM" id="SSF88713">
    <property type="entry name" value="Glycoside hydrolase/deacetylase"/>
    <property type="match status" value="1"/>
</dbReference>
<evidence type="ECO:0000256" key="1">
    <source>
        <dbReference type="SAM" id="SignalP"/>
    </source>
</evidence>
<dbReference type="GO" id="GO:0016787">
    <property type="term" value="F:hydrolase activity"/>
    <property type="evidence" value="ECO:0007669"/>
    <property type="project" value="UniProtKB-ARBA"/>
</dbReference>
<dbReference type="GO" id="GO:0005975">
    <property type="term" value="P:carbohydrate metabolic process"/>
    <property type="evidence" value="ECO:0007669"/>
    <property type="project" value="InterPro"/>
</dbReference>
<feature type="signal peptide" evidence="1">
    <location>
        <begin position="1"/>
        <end position="16"/>
    </location>
</feature>
<gene>
    <name evidence="2" type="ORF">LNINA_LOCUS7144</name>
</gene>
<organism evidence="2 3">
    <name type="scientific">Leptosia nina</name>
    <dbReference type="NCBI Taxonomy" id="320188"/>
    <lineage>
        <taxon>Eukaryota</taxon>
        <taxon>Metazoa</taxon>
        <taxon>Ecdysozoa</taxon>
        <taxon>Arthropoda</taxon>
        <taxon>Hexapoda</taxon>
        <taxon>Insecta</taxon>
        <taxon>Pterygota</taxon>
        <taxon>Neoptera</taxon>
        <taxon>Endopterygota</taxon>
        <taxon>Lepidoptera</taxon>
        <taxon>Glossata</taxon>
        <taxon>Ditrysia</taxon>
        <taxon>Papilionoidea</taxon>
        <taxon>Pieridae</taxon>
        <taxon>Pierinae</taxon>
        <taxon>Leptosia</taxon>
    </lineage>
</organism>
<protein>
    <recommendedName>
        <fullName evidence="4">NodB homology domain-containing protein</fullName>
    </recommendedName>
</protein>
<dbReference type="Gene3D" id="3.20.20.370">
    <property type="entry name" value="Glycoside hydrolase/deacetylase"/>
    <property type="match status" value="1"/>
</dbReference>
<dbReference type="PANTHER" id="PTHR45985:SF8">
    <property type="entry name" value="CHITIN DEACETYLASE-LIKE 9, ISOFORM A"/>
    <property type="match status" value="1"/>
</dbReference>
<evidence type="ECO:0008006" key="4">
    <source>
        <dbReference type="Google" id="ProtNLM"/>
    </source>
</evidence>
<dbReference type="EMBL" id="CAVLEF010000009">
    <property type="protein sequence ID" value="CAK1547686.1"/>
    <property type="molecule type" value="Genomic_DNA"/>
</dbReference>
<dbReference type="PANTHER" id="PTHR45985">
    <property type="match status" value="1"/>
</dbReference>
<keyword evidence="1" id="KW-0732">Signal</keyword>
<proteinExistence type="predicted"/>
<evidence type="ECO:0000313" key="3">
    <source>
        <dbReference type="Proteomes" id="UP001497472"/>
    </source>
</evidence>
<dbReference type="InterPro" id="IPR052740">
    <property type="entry name" value="CE4"/>
</dbReference>
<feature type="chain" id="PRO_5043426940" description="NodB homology domain-containing protein" evidence="1">
    <location>
        <begin position="17"/>
        <end position="378"/>
    </location>
</feature>
<dbReference type="Proteomes" id="UP001497472">
    <property type="component" value="Unassembled WGS sequence"/>
</dbReference>